<dbReference type="InterPro" id="IPR001736">
    <property type="entry name" value="PLipase_D/transphosphatidylase"/>
</dbReference>
<dbReference type="GO" id="GO:0016891">
    <property type="term" value="F:RNA endonuclease activity producing 5'-phosphomonoesters, hydrolytic mechanism"/>
    <property type="evidence" value="ECO:0007669"/>
    <property type="project" value="TreeGrafter"/>
</dbReference>
<evidence type="ECO:0000313" key="8">
    <source>
        <dbReference type="EMBL" id="REE98983.1"/>
    </source>
</evidence>
<dbReference type="SUPFAM" id="SSF56024">
    <property type="entry name" value="Phospholipase D/nuclease"/>
    <property type="match status" value="1"/>
</dbReference>
<sequence length="240" mass="26121">MPSDHFASLGGFLTFSEAEALAVQFESGQHTVKALTVVNAARREEVKRLLAAAGLNHTDGERAAGVLRAIAGAKSWHRDLTPVWTMPGNEAKVGHLTSEFHRIVQAARQSVVCATYNFEQTSRMWTVLKEASEQPGVVVTVYIDGDKADAVKVKTRLPKATIYQSTELPSGKRVVSHAKFIVIDHEVLMLTSANFSFSAENHNVEFGLLVRDSALAESVESTMASKHGTLYELARTAGRS</sequence>
<dbReference type="EMBL" id="QTTT01000001">
    <property type="protein sequence ID" value="REE98983.1"/>
    <property type="molecule type" value="Genomic_DNA"/>
</dbReference>
<evidence type="ECO:0000256" key="4">
    <source>
        <dbReference type="ARBA" id="ARBA00022801"/>
    </source>
</evidence>
<dbReference type="Gene3D" id="3.30.870.10">
    <property type="entry name" value="Endonuclease Chain A"/>
    <property type="match status" value="1"/>
</dbReference>
<evidence type="ECO:0000256" key="6">
    <source>
        <dbReference type="ARBA" id="ARBA00023098"/>
    </source>
</evidence>
<organism evidence="8 9">
    <name type="scientific">Thermomonospora umbrina</name>
    <dbReference type="NCBI Taxonomy" id="111806"/>
    <lineage>
        <taxon>Bacteria</taxon>
        <taxon>Bacillati</taxon>
        <taxon>Actinomycetota</taxon>
        <taxon>Actinomycetes</taxon>
        <taxon>Streptosporangiales</taxon>
        <taxon>Thermomonosporaceae</taxon>
        <taxon>Thermomonospora</taxon>
    </lineage>
</organism>
<evidence type="ECO:0000313" key="9">
    <source>
        <dbReference type="Proteomes" id="UP000256661"/>
    </source>
</evidence>
<dbReference type="Proteomes" id="UP000256661">
    <property type="component" value="Unassembled WGS sequence"/>
</dbReference>
<evidence type="ECO:0000256" key="3">
    <source>
        <dbReference type="ARBA" id="ARBA00012027"/>
    </source>
</evidence>
<dbReference type="EC" id="3.1.4.4" evidence="3"/>
<dbReference type="OrthoDB" id="3257334at2"/>
<evidence type="ECO:0000259" key="7">
    <source>
        <dbReference type="PROSITE" id="PS50035"/>
    </source>
</evidence>
<dbReference type="GO" id="GO:0016042">
    <property type="term" value="P:lipid catabolic process"/>
    <property type="evidence" value="ECO:0007669"/>
    <property type="project" value="UniProtKB-KW"/>
</dbReference>
<dbReference type="RefSeq" id="WP_116024362.1">
    <property type="nucleotide sequence ID" value="NZ_QTTT01000001.1"/>
</dbReference>
<reference evidence="8 9" key="1">
    <citation type="submission" date="2018-08" db="EMBL/GenBank/DDBJ databases">
        <title>Sequencing the genomes of 1000 actinobacteria strains.</title>
        <authorList>
            <person name="Klenk H.-P."/>
        </authorList>
    </citation>
    <scope>NUCLEOTIDE SEQUENCE [LARGE SCALE GENOMIC DNA]</scope>
    <source>
        <strain evidence="8 9">DSM 43927</strain>
    </source>
</reference>
<evidence type="ECO:0000256" key="5">
    <source>
        <dbReference type="ARBA" id="ARBA00022963"/>
    </source>
</evidence>
<keyword evidence="9" id="KW-1185">Reference proteome</keyword>
<dbReference type="PROSITE" id="PS50035">
    <property type="entry name" value="PLD"/>
    <property type="match status" value="1"/>
</dbReference>
<evidence type="ECO:0000256" key="1">
    <source>
        <dbReference type="ARBA" id="ARBA00000798"/>
    </source>
</evidence>
<gene>
    <name evidence="8" type="ORF">DFJ69_4482</name>
</gene>
<dbReference type="GO" id="GO:0006793">
    <property type="term" value="P:phosphorus metabolic process"/>
    <property type="evidence" value="ECO:0007669"/>
    <property type="project" value="UniProtKB-ARBA"/>
</dbReference>
<keyword evidence="6" id="KW-0443">Lipid metabolism</keyword>
<name>A0A3D9SY62_9ACTN</name>
<dbReference type="NCBIfam" id="NF038319">
    <property type="entry name" value="DISARM_DrmC_I"/>
    <property type="match status" value="1"/>
</dbReference>
<feature type="domain" description="PLD phosphodiesterase" evidence="7">
    <location>
        <begin position="172"/>
        <end position="199"/>
    </location>
</feature>
<keyword evidence="4" id="KW-0378">Hydrolase</keyword>
<dbReference type="PANTHER" id="PTHR43856:SF1">
    <property type="entry name" value="MITOCHONDRIAL CARDIOLIPIN HYDROLASE"/>
    <property type="match status" value="1"/>
</dbReference>
<accession>A0A3D9SY62</accession>
<dbReference type="Pfam" id="PF13091">
    <property type="entry name" value="PLDc_2"/>
    <property type="match status" value="1"/>
</dbReference>
<evidence type="ECO:0000256" key="2">
    <source>
        <dbReference type="ARBA" id="ARBA00008664"/>
    </source>
</evidence>
<dbReference type="AlphaFoldDB" id="A0A3D9SY62"/>
<protein>
    <recommendedName>
        <fullName evidence="3">phospholipase D</fullName>
        <ecNumber evidence="3">3.1.4.4</ecNumber>
    </recommendedName>
</protein>
<comment type="caution">
    <text evidence="8">The sequence shown here is derived from an EMBL/GenBank/DDBJ whole genome shotgun (WGS) entry which is preliminary data.</text>
</comment>
<dbReference type="PANTHER" id="PTHR43856">
    <property type="entry name" value="CARDIOLIPIN HYDROLASE"/>
    <property type="match status" value="1"/>
</dbReference>
<proteinExistence type="inferred from homology"/>
<dbReference type="InterPro" id="IPR047955">
    <property type="entry name" value="DrmC-like"/>
</dbReference>
<dbReference type="InterPro" id="IPR051406">
    <property type="entry name" value="PLD_domain"/>
</dbReference>
<comment type="catalytic activity">
    <reaction evidence="1">
        <text>a 1,2-diacyl-sn-glycero-3-phosphocholine + H2O = a 1,2-diacyl-sn-glycero-3-phosphate + choline + H(+)</text>
        <dbReference type="Rhea" id="RHEA:14445"/>
        <dbReference type="ChEBI" id="CHEBI:15354"/>
        <dbReference type="ChEBI" id="CHEBI:15377"/>
        <dbReference type="ChEBI" id="CHEBI:15378"/>
        <dbReference type="ChEBI" id="CHEBI:57643"/>
        <dbReference type="ChEBI" id="CHEBI:58608"/>
        <dbReference type="EC" id="3.1.4.4"/>
    </reaction>
</comment>
<comment type="similarity">
    <text evidence="2">Belongs to the phospholipase D family.</text>
</comment>
<dbReference type="GO" id="GO:0004630">
    <property type="term" value="F:phospholipase D activity"/>
    <property type="evidence" value="ECO:0007669"/>
    <property type="project" value="UniProtKB-EC"/>
</dbReference>
<keyword evidence="5" id="KW-0442">Lipid degradation</keyword>
<dbReference type="InterPro" id="IPR025202">
    <property type="entry name" value="PLD-like_dom"/>
</dbReference>